<dbReference type="SUPFAM" id="SSF47384">
    <property type="entry name" value="Homodimeric domain of signal transducing histidine kinase"/>
    <property type="match status" value="1"/>
</dbReference>
<dbReference type="InterPro" id="IPR042240">
    <property type="entry name" value="CHASE_sf"/>
</dbReference>
<feature type="domain" description="Histidine kinase" evidence="15">
    <location>
        <begin position="537"/>
        <end position="751"/>
    </location>
</feature>
<dbReference type="InterPro" id="IPR003594">
    <property type="entry name" value="HATPase_dom"/>
</dbReference>
<accession>A0A1D9LCC6</accession>
<reference evidence="17 18" key="1">
    <citation type="submission" date="2016-10" db="EMBL/GenBank/DDBJ databases">
        <title>Chromobacterium muskegensis sp. nov., an insecticidal bacterium isolated from Sphagnum bogs.</title>
        <authorList>
            <person name="Sparks M.E."/>
            <person name="Blackburn M.B."/>
            <person name="Gundersen-Rindal D.E."/>
            <person name="Mitchell A."/>
            <person name="Farrar R."/>
            <person name="Kuhar D."/>
        </authorList>
    </citation>
    <scope>NUCLEOTIDE SEQUENCE [LARGE SCALE GENOMIC DNA]</scope>
    <source>
        <strain evidence="17 18">21-1</strain>
    </source>
</reference>
<evidence type="ECO:0000256" key="12">
    <source>
        <dbReference type="ARBA" id="ARBA00023136"/>
    </source>
</evidence>
<dbReference type="RefSeq" id="WP_046166637.1">
    <property type="nucleotide sequence ID" value="NZ_CP017707.1"/>
</dbReference>
<evidence type="ECO:0000313" key="18">
    <source>
        <dbReference type="Proteomes" id="UP000178776"/>
    </source>
</evidence>
<dbReference type="AlphaFoldDB" id="A0A1D9LCC6"/>
<dbReference type="Pfam" id="PF00512">
    <property type="entry name" value="HisKA"/>
    <property type="match status" value="1"/>
</dbReference>
<dbReference type="InterPro" id="IPR013656">
    <property type="entry name" value="PAS_4"/>
</dbReference>
<keyword evidence="12 14" id="KW-0472">Membrane</keyword>
<dbReference type="Proteomes" id="UP000178776">
    <property type="component" value="Chromosome"/>
</dbReference>
<evidence type="ECO:0000256" key="8">
    <source>
        <dbReference type="ARBA" id="ARBA00022777"/>
    </source>
</evidence>
<dbReference type="SUPFAM" id="SSF55874">
    <property type="entry name" value="ATPase domain of HSP90 chaperone/DNA topoisomerase II/histidine kinase"/>
    <property type="match status" value="1"/>
</dbReference>
<keyword evidence="9" id="KW-0067">ATP-binding</keyword>
<keyword evidence="6 14" id="KW-0812">Transmembrane</keyword>
<dbReference type="CDD" id="cd00082">
    <property type="entry name" value="HisKA"/>
    <property type="match status" value="1"/>
</dbReference>
<keyword evidence="5" id="KW-0808">Transferase</keyword>
<organism evidence="17 18">
    <name type="scientific">Chromobacterium vaccinii</name>
    <dbReference type="NCBI Taxonomy" id="1108595"/>
    <lineage>
        <taxon>Bacteria</taxon>
        <taxon>Pseudomonadati</taxon>
        <taxon>Pseudomonadota</taxon>
        <taxon>Betaproteobacteria</taxon>
        <taxon>Neisseriales</taxon>
        <taxon>Chromobacteriaceae</taxon>
        <taxon>Chromobacterium</taxon>
    </lineage>
</organism>
<evidence type="ECO:0000256" key="1">
    <source>
        <dbReference type="ARBA" id="ARBA00000085"/>
    </source>
</evidence>
<dbReference type="SUPFAM" id="SSF55785">
    <property type="entry name" value="PYP-like sensor domain (PAS domain)"/>
    <property type="match status" value="1"/>
</dbReference>
<dbReference type="STRING" id="1108595.BKX93_02140"/>
<evidence type="ECO:0000259" key="15">
    <source>
        <dbReference type="PROSITE" id="PS50109"/>
    </source>
</evidence>
<dbReference type="SMART" id="SM00091">
    <property type="entry name" value="PAS"/>
    <property type="match status" value="2"/>
</dbReference>
<protein>
    <recommendedName>
        <fullName evidence="3">histidine kinase</fullName>
        <ecNumber evidence="3">2.7.13.3</ecNumber>
    </recommendedName>
</protein>
<dbReference type="Gene3D" id="3.30.450.350">
    <property type="entry name" value="CHASE domain"/>
    <property type="match status" value="1"/>
</dbReference>
<dbReference type="PROSITE" id="PS50112">
    <property type="entry name" value="PAS"/>
    <property type="match status" value="1"/>
</dbReference>
<evidence type="ECO:0000313" key="17">
    <source>
        <dbReference type="EMBL" id="AOZ48912.1"/>
    </source>
</evidence>
<dbReference type="InterPro" id="IPR005467">
    <property type="entry name" value="His_kinase_dom"/>
</dbReference>
<dbReference type="Pfam" id="PF08448">
    <property type="entry name" value="PAS_4"/>
    <property type="match status" value="1"/>
</dbReference>
<dbReference type="CDD" id="cd00130">
    <property type="entry name" value="PAS"/>
    <property type="match status" value="1"/>
</dbReference>
<feature type="transmembrane region" description="Helical" evidence="14">
    <location>
        <begin position="31"/>
        <end position="51"/>
    </location>
</feature>
<dbReference type="GO" id="GO:0000155">
    <property type="term" value="F:phosphorelay sensor kinase activity"/>
    <property type="evidence" value="ECO:0007669"/>
    <property type="project" value="InterPro"/>
</dbReference>
<feature type="domain" description="PAS" evidence="16">
    <location>
        <begin position="379"/>
        <end position="452"/>
    </location>
</feature>
<gene>
    <name evidence="17" type="ORF">BKX93_02140</name>
</gene>
<dbReference type="InterPro" id="IPR000014">
    <property type="entry name" value="PAS"/>
</dbReference>
<dbReference type="NCBIfam" id="TIGR00229">
    <property type="entry name" value="sensory_box"/>
    <property type="match status" value="1"/>
</dbReference>
<dbReference type="Pfam" id="PF02518">
    <property type="entry name" value="HATPase_c"/>
    <property type="match status" value="1"/>
</dbReference>
<feature type="transmembrane region" description="Helical" evidence="14">
    <location>
        <begin position="338"/>
        <end position="362"/>
    </location>
</feature>
<dbReference type="InterPro" id="IPR036097">
    <property type="entry name" value="HisK_dim/P_sf"/>
</dbReference>
<comment type="subcellular location">
    <subcellularLocation>
        <location evidence="2">Membrane</location>
    </subcellularLocation>
</comment>
<evidence type="ECO:0000256" key="14">
    <source>
        <dbReference type="SAM" id="Phobius"/>
    </source>
</evidence>
<dbReference type="GO" id="GO:0005524">
    <property type="term" value="F:ATP binding"/>
    <property type="evidence" value="ECO:0007669"/>
    <property type="project" value="UniProtKB-KW"/>
</dbReference>
<dbReference type="GO" id="GO:0016020">
    <property type="term" value="C:membrane"/>
    <property type="evidence" value="ECO:0007669"/>
    <property type="project" value="UniProtKB-SubCell"/>
</dbReference>
<dbReference type="KEGG" id="cvc:BKX93_02140"/>
<keyword evidence="13" id="KW-0175">Coiled coil</keyword>
<evidence type="ECO:0000256" key="2">
    <source>
        <dbReference type="ARBA" id="ARBA00004370"/>
    </source>
</evidence>
<dbReference type="SMART" id="SM00388">
    <property type="entry name" value="HisKA"/>
    <property type="match status" value="1"/>
</dbReference>
<sequence length="762" mass="85374">MSDVEVPRPSPFNALRTHLHLLRHASARSKGLSALCLLLAFSLLMAHALLLDIRQQRHEFRQTVELLLQNVNSRLRSSELLQDEVGDIASNDPPGGRARIRELVQIATQTQPQLYFIGYQPLVEQAERIRFEREQAQRLGQPYAIRDYLHNQLNTWRDRAAWRTAPQRSRYLPLSMAEPGLASPDWREMGLDLLDDSVLSAAVNRALGHLQASSPTLLLRNGEWGLALFQTVYRIAPPSPVPMVRIEQAAGVVMQVLCLRPLLALPPSLEGRYTLQLLRRDNANDPGMIQLQNQKSDRAGSRLDWLLPQLSYRASLNLSALPYDMRLSRQLRLERTTAAEVALCLLIALLPSYLLWVVLALLEHNRQSREQIQDDIFREREYASVALRGISDAVISIDNEQVIQYLNPAAETLLGLPAAQLLQRRLKQVAPLHYEFSRQPVLDPIEQAVSTLQVVHLAQNCYLKRHNGEKLLVEGAVAPLLGRNGQLIGSVLTFRDTAPIRRRMLAALEASESRLRQHELELARVTRINTMGEMASGIAHEINQPLSAIMSYCQAGLSLLEDDELDIAMLRRALTSSVSQADRAGRIIRRLREFVTQKNQQLTPVQLNQAVHNALSLLDYELHDHDIHIEQNFAPELPLVYADTIQLEQVVLNLARNAVEAMEQTRPWGRLSITTRRQGERVQLIISDNGCGIPSDKLDRIFDPFFSTKPNGMGLGLAICQTAVEAFGGKLIAGNKPGSGAEFIIDLPCAPRDMAVTSGVEA</sequence>
<evidence type="ECO:0000259" key="16">
    <source>
        <dbReference type="PROSITE" id="PS50112"/>
    </source>
</evidence>
<keyword evidence="10 14" id="KW-1133">Transmembrane helix</keyword>
<evidence type="ECO:0000256" key="11">
    <source>
        <dbReference type="ARBA" id="ARBA00023012"/>
    </source>
</evidence>
<evidence type="ECO:0000256" key="10">
    <source>
        <dbReference type="ARBA" id="ARBA00022989"/>
    </source>
</evidence>
<dbReference type="InterPro" id="IPR035965">
    <property type="entry name" value="PAS-like_dom_sf"/>
</dbReference>
<evidence type="ECO:0000256" key="13">
    <source>
        <dbReference type="SAM" id="Coils"/>
    </source>
</evidence>
<dbReference type="EMBL" id="CP017707">
    <property type="protein sequence ID" value="AOZ48912.1"/>
    <property type="molecule type" value="Genomic_DNA"/>
</dbReference>
<dbReference type="InterPro" id="IPR006189">
    <property type="entry name" value="CHASE_dom"/>
</dbReference>
<dbReference type="Pfam" id="PF03924">
    <property type="entry name" value="CHASE"/>
    <property type="match status" value="1"/>
</dbReference>
<evidence type="ECO:0000256" key="6">
    <source>
        <dbReference type="ARBA" id="ARBA00022692"/>
    </source>
</evidence>
<dbReference type="PRINTS" id="PR00344">
    <property type="entry name" value="BCTRLSENSOR"/>
</dbReference>
<evidence type="ECO:0000256" key="9">
    <source>
        <dbReference type="ARBA" id="ARBA00022840"/>
    </source>
</evidence>
<keyword evidence="4" id="KW-0597">Phosphoprotein</keyword>
<evidence type="ECO:0000256" key="3">
    <source>
        <dbReference type="ARBA" id="ARBA00012438"/>
    </source>
</evidence>
<dbReference type="Gene3D" id="1.10.287.130">
    <property type="match status" value="1"/>
</dbReference>
<dbReference type="Gene3D" id="3.30.450.20">
    <property type="entry name" value="PAS domain"/>
    <property type="match status" value="1"/>
</dbReference>
<feature type="coiled-coil region" evidence="13">
    <location>
        <begin position="501"/>
        <end position="528"/>
    </location>
</feature>
<evidence type="ECO:0000256" key="5">
    <source>
        <dbReference type="ARBA" id="ARBA00022679"/>
    </source>
</evidence>
<dbReference type="PROSITE" id="PS50109">
    <property type="entry name" value="HIS_KIN"/>
    <property type="match status" value="1"/>
</dbReference>
<evidence type="ECO:0000256" key="7">
    <source>
        <dbReference type="ARBA" id="ARBA00022741"/>
    </source>
</evidence>
<dbReference type="EC" id="2.7.13.3" evidence="3"/>
<dbReference type="PANTHER" id="PTHR43065:SF10">
    <property type="entry name" value="PEROXIDE STRESS-ACTIVATED HISTIDINE KINASE MAK3"/>
    <property type="match status" value="1"/>
</dbReference>
<keyword evidence="8" id="KW-0418">Kinase</keyword>
<dbReference type="GeneID" id="68840014"/>
<dbReference type="InterPro" id="IPR036890">
    <property type="entry name" value="HATPase_C_sf"/>
</dbReference>
<evidence type="ECO:0000256" key="4">
    <source>
        <dbReference type="ARBA" id="ARBA00022553"/>
    </source>
</evidence>
<dbReference type="InterPro" id="IPR003661">
    <property type="entry name" value="HisK_dim/P_dom"/>
</dbReference>
<keyword evidence="7" id="KW-0547">Nucleotide-binding</keyword>
<name>A0A1D9LCC6_9NEIS</name>
<dbReference type="PANTHER" id="PTHR43065">
    <property type="entry name" value="SENSOR HISTIDINE KINASE"/>
    <property type="match status" value="1"/>
</dbReference>
<proteinExistence type="predicted"/>
<dbReference type="Gene3D" id="3.30.565.10">
    <property type="entry name" value="Histidine kinase-like ATPase, C-terminal domain"/>
    <property type="match status" value="1"/>
</dbReference>
<dbReference type="SMART" id="SM00387">
    <property type="entry name" value="HATPase_c"/>
    <property type="match status" value="1"/>
</dbReference>
<comment type="catalytic activity">
    <reaction evidence="1">
        <text>ATP + protein L-histidine = ADP + protein N-phospho-L-histidine.</text>
        <dbReference type="EC" id="2.7.13.3"/>
    </reaction>
</comment>
<keyword evidence="11" id="KW-0902">Two-component regulatory system</keyword>
<dbReference type="InterPro" id="IPR004358">
    <property type="entry name" value="Sig_transdc_His_kin-like_C"/>
</dbReference>